<dbReference type="SUPFAM" id="SSF51445">
    <property type="entry name" value="(Trans)glycosidases"/>
    <property type="match status" value="1"/>
</dbReference>
<dbReference type="PANTHER" id="PTHR34135">
    <property type="entry name" value="LYSOZYME"/>
    <property type="match status" value="1"/>
</dbReference>
<protein>
    <submittedName>
        <fullName evidence="5">Glycoside hydrolase family 25 protein</fullName>
    </submittedName>
</protein>
<comment type="caution">
    <text evidence="5">The sequence shown here is derived from an EMBL/GenBank/DDBJ whole genome shotgun (WGS) entry which is preliminary data.</text>
</comment>
<keyword evidence="2 5" id="KW-0378">Hydrolase</keyword>
<dbReference type="PROSITE" id="PS51257">
    <property type="entry name" value="PROKAR_LIPOPROTEIN"/>
    <property type="match status" value="1"/>
</dbReference>
<dbReference type="GO" id="GO:0003796">
    <property type="term" value="F:lysozyme activity"/>
    <property type="evidence" value="ECO:0007669"/>
    <property type="project" value="InterPro"/>
</dbReference>
<dbReference type="Pfam" id="PF01183">
    <property type="entry name" value="Glyco_hydro_25"/>
    <property type="match status" value="1"/>
</dbReference>
<evidence type="ECO:0000256" key="2">
    <source>
        <dbReference type="ARBA" id="ARBA00022801"/>
    </source>
</evidence>
<dbReference type="SMART" id="SM00641">
    <property type="entry name" value="Glyco_25"/>
    <property type="match status" value="1"/>
</dbReference>
<evidence type="ECO:0000313" key="6">
    <source>
        <dbReference type="Proteomes" id="UP000619033"/>
    </source>
</evidence>
<keyword evidence="4" id="KW-0732">Signal</keyword>
<comment type="similarity">
    <text evidence="1">Belongs to the glycosyl hydrolase 25 family.</text>
</comment>
<dbReference type="InterPro" id="IPR017853">
    <property type="entry name" value="GH"/>
</dbReference>
<dbReference type="PANTHER" id="PTHR34135:SF2">
    <property type="entry name" value="LYSOZYME"/>
    <property type="match status" value="1"/>
</dbReference>
<dbReference type="GO" id="GO:0016052">
    <property type="term" value="P:carbohydrate catabolic process"/>
    <property type="evidence" value="ECO:0007669"/>
    <property type="project" value="TreeGrafter"/>
</dbReference>
<dbReference type="InterPro" id="IPR002053">
    <property type="entry name" value="Glyco_hydro_25"/>
</dbReference>
<dbReference type="InterPro" id="IPR018077">
    <property type="entry name" value="Glyco_hydro_fam25_subgr"/>
</dbReference>
<dbReference type="AlphaFoldDB" id="A0A8J7MPH9"/>
<reference evidence="5" key="1">
    <citation type="submission" date="2021-01" db="EMBL/GenBank/DDBJ databases">
        <title>Genome seq and assembly of Tabrizicola sp. KVB23.</title>
        <authorList>
            <person name="Chhetri G."/>
        </authorList>
    </citation>
    <scope>NUCLEOTIDE SEQUENCE</scope>
    <source>
        <strain evidence="5">KVB23</strain>
    </source>
</reference>
<proteinExistence type="inferred from homology"/>
<keyword evidence="6" id="KW-1185">Reference proteome</keyword>
<accession>A0A8J7MPH9</accession>
<feature type="chain" id="PRO_5035174959" evidence="4">
    <location>
        <begin position="22"/>
        <end position="266"/>
    </location>
</feature>
<feature type="signal peptide" evidence="4">
    <location>
        <begin position="1"/>
        <end position="21"/>
    </location>
</feature>
<dbReference type="CDD" id="cd06413">
    <property type="entry name" value="GH25_muramidase_1"/>
    <property type="match status" value="1"/>
</dbReference>
<evidence type="ECO:0000256" key="3">
    <source>
        <dbReference type="ARBA" id="ARBA00023295"/>
    </source>
</evidence>
<dbReference type="GO" id="GO:0009253">
    <property type="term" value="P:peptidoglycan catabolic process"/>
    <property type="evidence" value="ECO:0007669"/>
    <property type="project" value="InterPro"/>
</dbReference>
<dbReference type="EMBL" id="JAESVP010000001">
    <property type="protein sequence ID" value="MBL4926684.1"/>
    <property type="molecule type" value="Genomic_DNA"/>
</dbReference>
<dbReference type="PROSITE" id="PS51904">
    <property type="entry name" value="GLYCOSYL_HYDROL_F25_2"/>
    <property type="match status" value="1"/>
</dbReference>
<dbReference type="Gene3D" id="3.20.20.80">
    <property type="entry name" value="Glycosidases"/>
    <property type="match status" value="1"/>
</dbReference>
<keyword evidence="3" id="KW-0326">Glycosidase</keyword>
<dbReference type="GO" id="GO:0016998">
    <property type="term" value="P:cell wall macromolecule catabolic process"/>
    <property type="evidence" value="ECO:0007669"/>
    <property type="project" value="InterPro"/>
</dbReference>
<sequence>MIRIAPAITALALILTLSACGSRAPRAPVEEPSRVSITSANFTDASPVEWSGTAPTDHPVHGIDLSVWNGQIDWQQARANGVNFAFLKATEGGDRVDAAFDANWRAAAQAGVQRGAYHFFYHCRAASEQADWYIRHVPRSAGALPPVLDMEWNHQSPTCPGKRPKSEVQADARTFISALTRHYGKRPILYTTVDFYEENQLWEISGVDFWLRSVKEHPSDRYPGQHWTFWQYSGTGLVPGINGKVDLNAFSGSRAQWQAWLARATG</sequence>
<evidence type="ECO:0000256" key="4">
    <source>
        <dbReference type="SAM" id="SignalP"/>
    </source>
</evidence>
<organism evidence="5 6">
    <name type="scientific">Fuscibacter oryzae</name>
    <dbReference type="NCBI Taxonomy" id="2803939"/>
    <lineage>
        <taxon>Bacteria</taxon>
        <taxon>Pseudomonadati</taxon>
        <taxon>Pseudomonadota</taxon>
        <taxon>Alphaproteobacteria</taxon>
        <taxon>Rhodobacterales</taxon>
        <taxon>Paracoccaceae</taxon>
        <taxon>Fuscibacter</taxon>
    </lineage>
</organism>
<gene>
    <name evidence="5" type="ORF">JI744_01070</name>
</gene>
<dbReference type="RefSeq" id="WP_202657463.1">
    <property type="nucleotide sequence ID" value="NZ_JAESVP010000001.1"/>
</dbReference>
<dbReference type="Proteomes" id="UP000619033">
    <property type="component" value="Unassembled WGS sequence"/>
</dbReference>
<evidence type="ECO:0000313" key="5">
    <source>
        <dbReference type="EMBL" id="MBL4926684.1"/>
    </source>
</evidence>
<name>A0A8J7MPH9_9RHOB</name>
<evidence type="ECO:0000256" key="1">
    <source>
        <dbReference type="ARBA" id="ARBA00010646"/>
    </source>
</evidence>